<dbReference type="InterPro" id="IPR000850">
    <property type="entry name" value="Adenylat/UMP-CMP_kin"/>
</dbReference>
<dbReference type="HAMAP" id="MF_00235">
    <property type="entry name" value="Adenylate_kinase_Adk"/>
    <property type="match status" value="1"/>
</dbReference>
<evidence type="ECO:0000259" key="7">
    <source>
        <dbReference type="Pfam" id="PF05191"/>
    </source>
</evidence>
<dbReference type="STRING" id="1684307.A0A316U4F7"/>
<dbReference type="RefSeq" id="XP_025347302.1">
    <property type="nucleotide sequence ID" value="XM_025492793.1"/>
</dbReference>
<dbReference type="NCBIfam" id="TIGR01351">
    <property type="entry name" value="adk"/>
    <property type="match status" value="1"/>
</dbReference>
<dbReference type="Pfam" id="PF05191">
    <property type="entry name" value="ADK_lid"/>
    <property type="match status" value="1"/>
</dbReference>
<dbReference type="GO" id="GO:0005524">
    <property type="term" value="F:ATP binding"/>
    <property type="evidence" value="ECO:0007669"/>
    <property type="project" value="InterPro"/>
</dbReference>
<dbReference type="Gene3D" id="3.40.50.300">
    <property type="entry name" value="P-loop containing nucleotide triphosphate hydrolases"/>
    <property type="match status" value="1"/>
</dbReference>
<dbReference type="SUPFAM" id="SSF52540">
    <property type="entry name" value="P-loop containing nucleoside triphosphate hydrolases"/>
    <property type="match status" value="1"/>
</dbReference>
<evidence type="ECO:0000256" key="2">
    <source>
        <dbReference type="ARBA" id="ARBA00022679"/>
    </source>
</evidence>
<keyword evidence="2 5" id="KW-0808">Transferase</keyword>
<dbReference type="AlphaFoldDB" id="A0A316U4F7"/>
<evidence type="ECO:0000256" key="3">
    <source>
        <dbReference type="ARBA" id="ARBA00022741"/>
    </source>
</evidence>
<dbReference type="EMBL" id="KZ819329">
    <property type="protein sequence ID" value="PWN20142.1"/>
    <property type="molecule type" value="Genomic_DNA"/>
</dbReference>
<dbReference type="OrthoDB" id="439792at2759"/>
<comment type="similarity">
    <text evidence="1 5">Belongs to the adenylate kinase family.</text>
</comment>
<accession>A0A316U4F7</accession>
<dbReference type="InterPro" id="IPR007862">
    <property type="entry name" value="Adenylate_kinase_lid-dom"/>
</dbReference>
<name>A0A316U4F7_9BASI</name>
<dbReference type="FunFam" id="3.40.50.300:FF:000106">
    <property type="entry name" value="Adenylate kinase mitochondrial"/>
    <property type="match status" value="1"/>
</dbReference>
<feature type="region of interest" description="Disordered" evidence="6">
    <location>
        <begin position="203"/>
        <end position="226"/>
    </location>
</feature>
<sequence length="324" mass="35611">MAVASCSSAAARLVPLLRPAPRLTQTAWRRNLSSSRRCALAAVVDSGHGQETVSAASAEARPTQVRMLLVGCPGSGKGTLSSLLHSTYPELSSISAGDLLRQHIERGTELGKKADGIIKRGDLMDDETMMQMVGKEVEEKGAESWLLDGFPRTTGQARLLDEALQRQGRPLNLVVNLDVPEEVILKRILDRWVHPPSGRVYNSQYNPPKVAGKDDETGEPLVQRPDDNEKTFTSRLTSFHRQTGPMIAHYASHSSCPPLSLALSQAPQPRDDERVYVSLKGETSKAIWPLLKGVMRKRERRGWNGVEEGGCMRCRAGKAWEAWG</sequence>
<dbReference type="PROSITE" id="PS00113">
    <property type="entry name" value="ADENYLATE_KINASE"/>
    <property type="match status" value="1"/>
</dbReference>
<keyword evidence="3" id="KW-0547">Nucleotide-binding</keyword>
<evidence type="ECO:0000313" key="9">
    <source>
        <dbReference type="Proteomes" id="UP000245942"/>
    </source>
</evidence>
<dbReference type="InterPro" id="IPR027417">
    <property type="entry name" value="P-loop_NTPase"/>
</dbReference>
<dbReference type="PANTHER" id="PTHR23359">
    <property type="entry name" value="NUCLEOTIDE KINASE"/>
    <property type="match status" value="1"/>
</dbReference>
<evidence type="ECO:0000256" key="4">
    <source>
        <dbReference type="ARBA" id="ARBA00022777"/>
    </source>
</evidence>
<dbReference type="InterPro" id="IPR006259">
    <property type="entry name" value="Adenyl_kin_sub"/>
</dbReference>
<dbReference type="PRINTS" id="PR00094">
    <property type="entry name" value="ADENYLTKNASE"/>
</dbReference>
<dbReference type="Pfam" id="PF00406">
    <property type="entry name" value="ADK"/>
    <property type="match status" value="1"/>
</dbReference>
<evidence type="ECO:0000313" key="8">
    <source>
        <dbReference type="EMBL" id="PWN20142.1"/>
    </source>
</evidence>
<organism evidence="8 9">
    <name type="scientific">Pseudomicrostroma glucosiphilum</name>
    <dbReference type="NCBI Taxonomy" id="1684307"/>
    <lineage>
        <taxon>Eukaryota</taxon>
        <taxon>Fungi</taxon>
        <taxon>Dikarya</taxon>
        <taxon>Basidiomycota</taxon>
        <taxon>Ustilaginomycotina</taxon>
        <taxon>Exobasidiomycetes</taxon>
        <taxon>Microstromatales</taxon>
        <taxon>Microstromatales incertae sedis</taxon>
        <taxon>Pseudomicrostroma</taxon>
    </lineage>
</organism>
<keyword evidence="9" id="KW-1185">Reference proteome</keyword>
<dbReference type="SUPFAM" id="SSF57774">
    <property type="entry name" value="Microbial and mitochondrial ADK, insert 'zinc finger' domain"/>
    <property type="match status" value="1"/>
</dbReference>
<evidence type="ECO:0000256" key="1">
    <source>
        <dbReference type="ARBA" id="ARBA00007220"/>
    </source>
</evidence>
<proteinExistence type="inferred from homology"/>
<dbReference type="CDD" id="cd01428">
    <property type="entry name" value="ADK"/>
    <property type="match status" value="1"/>
</dbReference>
<dbReference type="GO" id="GO:0004017">
    <property type="term" value="F:AMP kinase activity"/>
    <property type="evidence" value="ECO:0007669"/>
    <property type="project" value="InterPro"/>
</dbReference>
<dbReference type="Proteomes" id="UP000245942">
    <property type="component" value="Unassembled WGS sequence"/>
</dbReference>
<gene>
    <name evidence="8" type="ORF">BCV69DRAFT_283678</name>
</gene>
<keyword evidence="4 5" id="KW-0418">Kinase</keyword>
<feature type="domain" description="Adenylate kinase active site lid" evidence="7">
    <location>
        <begin position="191"/>
        <end position="226"/>
    </location>
</feature>
<dbReference type="InterPro" id="IPR036193">
    <property type="entry name" value="ADK_active_lid_dom_sf"/>
</dbReference>
<evidence type="ECO:0000256" key="5">
    <source>
        <dbReference type="RuleBase" id="RU003330"/>
    </source>
</evidence>
<evidence type="ECO:0000256" key="6">
    <source>
        <dbReference type="SAM" id="MobiDB-lite"/>
    </source>
</evidence>
<reference evidence="8 9" key="1">
    <citation type="journal article" date="2018" name="Mol. Biol. Evol.">
        <title>Broad Genomic Sampling Reveals a Smut Pathogenic Ancestry of the Fungal Clade Ustilaginomycotina.</title>
        <authorList>
            <person name="Kijpornyongpan T."/>
            <person name="Mondo S.J."/>
            <person name="Barry K."/>
            <person name="Sandor L."/>
            <person name="Lee J."/>
            <person name="Lipzen A."/>
            <person name="Pangilinan J."/>
            <person name="LaButti K."/>
            <person name="Hainaut M."/>
            <person name="Henrissat B."/>
            <person name="Grigoriev I.V."/>
            <person name="Spatafora J.W."/>
            <person name="Aime M.C."/>
        </authorList>
    </citation>
    <scope>NUCLEOTIDE SEQUENCE [LARGE SCALE GENOMIC DNA]</scope>
    <source>
        <strain evidence="8 9">MCA 4718</strain>
    </source>
</reference>
<protein>
    <submittedName>
        <fullName evidence="8">ADK-domain-containing protein</fullName>
    </submittedName>
</protein>
<dbReference type="GeneID" id="37014527"/>
<dbReference type="InterPro" id="IPR033690">
    <property type="entry name" value="Adenylat_kinase_CS"/>
</dbReference>